<keyword evidence="1" id="KW-0732">Signal</keyword>
<dbReference type="EMBL" id="FN563149">
    <property type="protein sequence ID" value="CBH47097.1"/>
    <property type="molecule type" value="Genomic_DNA"/>
</dbReference>
<dbReference type="SMR" id="A0A3S5Y3I7"/>
<accession>A0A3S5Y3I7</accession>
<dbReference type="AlphaFoldDB" id="A0A3S5Y3I7"/>
<reference evidence="2" key="1">
    <citation type="journal article" date="2010" name="PLoS Genet.">
        <title>The genome of a pathogenic rhodococcus: cooptive virulence underpinned by key gene acquisitions.</title>
        <authorList>
            <person name="Letek M."/>
            <person name="Gonzalez P."/>
            <person name="Macarthur I."/>
            <person name="Rodriguez H."/>
            <person name="Freeman T.C."/>
            <person name="Valero-Rello A."/>
            <person name="Blanco M."/>
            <person name="Buckley T."/>
            <person name="Cherevach I."/>
            <person name="Fahey R."/>
            <person name="Hapeshi A."/>
            <person name="Holdstock J."/>
            <person name="Leadon D."/>
            <person name="Navas J."/>
            <person name="Ocampo A."/>
            <person name="Quail M.A."/>
            <person name="Sanders M."/>
            <person name="Scortti M.M."/>
            <person name="Prescott J.F."/>
            <person name="Fogarty U."/>
            <person name="Meijer W.G."/>
            <person name="Parkhill J."/>
            <person name="Bentley S.D."/>
            <person name="Vazquez-Boland J.A."/>
        </authorList>
    </citation>
    <scope>NUCLEOTIDE SEQUENCE [LARGE SCALE GENOMIC DNA]</scope>
    <source>
        <strain evidence="2 3">103S</strain>
    </source>
</reference>
<protein>
    <submittedName>
        <fullName evidence="2">Secreted esterase</fullName>
    </submittedName>
</protein>
<gene>
    <name evidence="2" type="ordered locus">REQ_09940</name>
</gene>
<dbReference type="PANTHER" id="PTHR48098">
    <property type="entry name" value="ENTEROCHELIN ESTERASE-RELATED"/>
    <property type="match status" value="1"/>
</dbReference>
<dbReference type="SUPFAM" id="SSF53474">
    <property type="entry name" value="alpha/beta-Hydrolases"/>
    <property type="match status" value="1"/>
</dbReference>
<evidence type="ECO:0000256" key="1">
    <source>
        <dbReference type="SAM" id="SignalP"/>
    </source>
</evidence>
<dbReference type="Pfam" id="PF00756">
    <property type="entry name" value="Esterase"/>
    <property type="match status" value="1"/>
</dbReference>
<dbReference type="InterPro" id="IPR050583">
    <property type="entry name" value="Mycobacterial_A85_antigen"/>
</dbReference>
<evidence type="ECO:0000313" key="2">
    <source>
        <dbReference type="EMBL" id="CBH47097.1"/>
    </source>
</evidence>
<organism evidence="2">
    <name type="scientific">Rhodococcus hoagii (strain 103S)</name>
    <name type="common">Rhodococcus equi</name>
    <dbReference type="NCBI Taxonomy" id="685727"/>
    <lineage>
        <taxon>Bacteria</taxon>
        <taxon>Bacillati</taxon>
        <taxon>Actinomycetota</taxon>
        <taxon>Actinomycetes</taxon>
        <taxon>Mycobacteriales</taxon>
        <taxon>Nocardiaceae</taxon>
        <taxon>Prescottella</taxon>
    </lineage>
</organism>
<dbReference type="Proteomes" id="UP001154400">
    <property type="component" value="Chromosome"/>
</dbReference>
<sequence>MRVTQKSRRLKALIGATTAAVAALPVFVGAGVASASTPGATDAANVQASARANGGTKLVSATSTGPNKLRLVVRSESMNRDIPLDVIRPADTSKAAPTLYLLNGAGGGEDSASWQKQADIGTFFQGKQVNVVTPMQGAFTYYTDWQKADDALHGVNKWETFLTQELPPVIDSALGTTKVNSLAGISTSGTSVFNLALKDPQLYKAVGAYSGCADTVTPMGQTYIQIVIAARGSAEVENMWGPVGSPDWQAHDPIYNIGKLKGGPKLYVANASGLPGPHDTLESQGINGNVSTLANQIIVGGIIEAATNECTHRLFDAVNFNGMGDQAHFDFKPAGTHSWGYWRDDLNNSWPMLADAMGTPR</sequence>
<evidence type="ECO:0000313" key="3">
    <source>
        <dbReference type="Proteomes" id="UP000006892"/>
    </source>
</evidence>
<feature type="signal peptide" evidence="1">
    <location>
        <begin position="1"/>
        <end position="35"/>
    </location>
</feature>
<dbReference type="KEGG" id="req:REQ_09940"/>
<dbReference type="RefSeq" id="WP_013415053.1">
    <property type="nucleotide sequence ID" value="NC_014659.1"/>
</dbReference>
<dbReference type="InterPro" id="IPR029058">
    <property type="entry name" value="AB_hydrolase_fold"/>
</dbReference>
<dbReference type="GO" id="GO:0016747">
    <property type="term" value="F:acyltransferase activity, transferring groups other than amino-acyl groups"/>
    <property type="evidence" value="ECO:0007669"/>
    <property type="project" value="TreeGrafter"/>
</dbReference>
<feature type="chain" id="PRO_5018708778" evidence="1">
    <location>
        <begin position="36"/>
        <end position="361"/>
    </location>
</feature>
<dbReference type="PANTHER" id="PTHR48098:SF1">
    <property type="entry name" value="DIACYLGLYCEROL ACYLTRANSFERASE_MYCOLYLTRANSFERASE AG85A"/>
    <property type="match status" value="1"/>
</dbReference>
<dbReference type="Gene3D" id="3.40.50.1820">
    <property type="entry name" value="alpha/beta hydrolase"/>
    <property type="match status" value="1"/>
</dbReference>
<proteinExistence type="predicted"/>
<dbReference type="InterPro" id="IPR000801">
    <property type="entry name" value="Esterase-like"/>
</dbReference>
<name>A0A3S5Y3I7_RHOH1</name>